<dbReference type="OrthoDB" id="311279at2759"/>
<comment type="caution">
    <text evidence="2">The sequence shown here is derived from an EMBL/GenBank/DDBJ whole genome shotgun (WGS) entry which is preliminary data.</text>
</comment>
<dbReference type="EMBL" id="BEGY01000087">
    <property type="protein sequence ID" value="GAX82861.1"/>
    <property type="molecule type" value="Genomic_DNA"/>
</dbReference>
<proteinExistence type="predicted"/>
<evidence type="ECO:0000313" key="3">
    <source>
        <dbReference type="Proteomes" id="UP000232323"/>
    </source>
</evidence>
<accession>A0A250XIF2</accession>
<sequence length="646" mass="74487">MDDFQEQCDRDEDVLQLTVMLKRVKGDNVELRRNFESLKNMHVQLNEEHKQLQVKYSDLQEERITVERQYQGLCESWRVELEEKQRQFEQVKAQILAPRDLEVMQITMMERIEAPLRTKCDMLAKEAEVAQQNFVRLRREHEEVSASLRSLEIQSRRDQEAITAECTAVVNELKDRLAAQGQIHVKLSQAEAKVKVAEREKAEMTFHMSKLKDEIQELRLAKDKADAAKGSVELRVERKVKAIQAEEVQLSGLVETLTRKNRHLQKELVEAQRSNEEMFEQCMKLQAGQATLQTQLEAQRKQHAADAAAQEDQHLAAARDLEDKIMALRDEVHGKERQMAEMHINHQEQMTSVIESQSLRIEEAEREHGKRARELREQNQELLARAETLRDGLDECRRELGDVQHQLQRETESNARQLERLNIQLTECQHQVSAKEVEVAQLRREVDGLKSDHVRLEISCGQLSHQADALETLKCQVEDQVQQLTQSKEALSKACGDLRHQLATQNQEQRELVEQQRQSFAVEKSALTKRYQAALKEMSTKHDHDTKKMKKKVKLSEQTAARLGDELAELRMRYQYLEDFQGSSSYAPALDSTGAILSLKDDGRRGYAGAIIQHLSSEEDAALLHDIASLRLRQQNYLKAAQVLGN</sequence>
<name>A0A250XIF2_9CHLO</name>
<keyword evidence="3" id="KW-1185">Reference proteome</keyword>
<feature type="coiled-coil region" evidence="1">
    <location>
        <begin position="120"/>
        <end position="154"/>
    </location>
</feature>
<feature type="coiled-coil region" evidence="1">
    <location>
        <begin position="254"/>
        <end position="490"/>
    </location>
</feature>
<feature type="coiled-coil region" evidence="1">
    <location>
        <begin position="21"/>
        <end position="94"/>
    </location>
</feature>
<dbReference type="Gene3D" id="1.20.5.1700">
    <property type="match status" value="1"/>
</dbReference>
<reference evidence="2 3" key="1">
    <citation type="submission" date="2017-08" db="EMBL/GenBank/DDBJ databases">
        <title>Acidophilic green algal genome provides insights into adaptation to an acidic environment.</title>
        <authorList>
            <person name="Hirooka S."/>
            <person name="Hirose Y."/>
            <person name="Kanesaki Y."/>
            <person name="Higuchi S."/>
            <person name="Fujiwara T."/>
            <person name="Onuma R."/>
            <person name="Era A."/>
            <person name="Ohbayashi R."/>
            <person name="Uzuka A."/>
            <person name="Nozaki H."/>
            <person name="Yoshikawa H."/>
            <person name="Miyagishima S.Y."/>
        </authorList>
    </citation>
    <scope>NUCLEOTIDE SEQUENCE [LARGE SCALE GENOMIC DNA]</scope>
    <source>
        <strain evidence="2 3">NIES-2499</strain>
    </source>
</reference>
<dbReference type="Proteomes" id="UP000232323">
    <property type="component" value="Unassembled WGS sequence"/>
</dbReference>
<dbReference type="STRING" id="1157962.A0A250XIF2"/>
<keyword evidence="1" id="KW-0175">Coiled coil</keyword>
<evidence type="ECO:0000313" key="2">
    <source>
        <dbReference type="EMBL" id="GAX82861.1"/>
    </source>
</evidence>
<protein>
    <submittedName>
        <fullName evidence="2">Uncharacterized protein</fullName>
    </submittedName>
</protein>
<dbReference type="AlphaFoldDB" id="A0A250XIF2"/>
<organism evidence="2 3">
    <name type="scientific">Chlamydomonas eustigma</name>
    <dbReference type="NCBI Taxonomy" id="1157962"/>
    <lineage>
        <taxon>Eukaryota</taxon>
        <taxon>Viridiplantae</taxon>
        <taxon>Chlorophyta</taxon>
        <taxon>core chlorophytes</taxon>
        <taxon>Chlorophyceae</taxon>
        <taxon>CS clade</taxon>
        <taxon>Chlamydomonadales</taxon>
        <taxon>Chlamydomonadaceae</taxon>
        <taxon>Chlamydomonas</taxon>
    </lineage>
</organism>
<gene>
    <name evidence="2" type="ORF">CEUSTIGMA_g10287.t1</name>
</gene>
<evidence type="ECO:0000256" key="1">
    <source>
        <dbReference type="SAM" id="Coils"/>
    </source>
</evidence>
<feature type="coiled-coil region" evidence="1">
    <location>
        <begin position="187"/>
        <end position="228"/>
    </location>
</feature>